<dbReference type="GO" id="GO:0005524">
    <property type="term" value="F:ATP binding"/>
    <property type="evidence" value="ECO:0007669"/>
    <property type="project" value="UniProtKB-KW"/>
</dbReference>
<evidence type="ECO:0000313" key="5">
    <source>
        <dbReference type="EMBL" id="HAE47632.1"/>
    </source>
</evidence>
<evidence type="ECO:0000256" key="1">
    <source>
        <dbReference type="ARBA" id="ARBA00005417"/>
    </source>
</evidence>
<evidence type="ECO:0000256" key="2">
    <source>
        <dbReference type="ARBA" id="ARBA00022448"/>
    </source>
</evidence>
<name>A0A3B9IIE6_9PROT</name>
<dbReference type="InterPro" id="IPR027417">
    <property type="entry name" value="P-loop_NTPase"/>
</dbReference>
<dbReference type="PANTHER" id="PTHR43776:SF7">
    <property type="entry name" value="D,D-DIPEPTIDE TRANSPORT ATP-BINDING PROTEIN DDPF-RELATED"/>
    <property type="match status" value="1"/>
</dbReference>
<dbReference type="EMBL" id="DMAI01000145">
    <property type="protein sequence ID" value="HAE47632.1"/>
    <property type="molecule type" value="Genomic_DNA"/>
</dbReference>
<keyword evidence="2" id="KW-0813">Transport</keyword>
<dbReference type="AlphaFoldDB" id="A0A3B9IIE6"/>
<dbReference type="InterPro" id="IPR050319">
    <property type="entry name" value="ABC_transp_ATP-bind"/>
</dbReference>
<proteinExistence type="inferred from homology"/>
<dbReference type="SUPFAM" id="SSF52540">
    <property type="entry name" value="P-loop containing nucleoside triphosphate hydrolases"/>
    <property type="match status" value="1"/>
</dbReference>
<dbReference type="Gene3D" id="3.40.50.300">
    <property type="entry name" value="P-loop containing nucleotide triphosphate hydrolases"/>
    <property type="match status" value="1"/>
</dbReference>
<dbReference type="PANTHER" id="PTHR43776">
    <property type="entry name" value="TRANSPORT ATP-BINDING PROTEIN"/>
    <property type="match status" value="1"/>
</dbReference>
<reference evidence="5 6" key="1">
    <citation type="journal article" date="2018" name="Nat. Biotechnol.">
        <title>A standardized bacterial taxonomy based on genome phylogeny substantially revises the tree of life.</title>
        <authorList>
            <person name="Parks D.H."/>
            <person name="Chuvochina M."/>
            <person name="Waite D.W."/>
            <person name="Rinke C."/>
            <person name="Skarshewski A."/>
            <person name="Chaumeil P.A."/>
            <person name="Hugenholtz P."/>
        </authorList>
    </citation>
    <scope>NUCLEOTIDE SEQUENCE [LARGE SCALE GENOMIC DNA]</scope>
    <source>
        <strain evidence="5">UBA8739</strain>
    </source>
</reference>
<comment type="caution">
    <text evidence="5">The sequence shown here is derived from an EMBL/GenBank/DDBJ whole genome shotgun (WGS) entry which is preliminary data.</text>
</comment>
<sequence length="79" mass="8753">DVSIQAQIVELLRGLQRRRQLAYVLISHDLAVVRALAHKLIVLRQGRVMEQGEAASVMASPETDYTRALIRAAFPDGLS</sequence>
<dbReference type="Proteomes" id="UP000257706">
    <property type="component" value="Unassembled WGS sequence"/>
</dbReference>
<feature type="non-terminal residue" evidence="5">
    <location>
        <position position="1"/>
    </location>
</feature>
<comment type="similarity">
    <text evidence="1">Belongs to the ABC transporter superfamily.</text>
</comment>
<keyword evidence="3" id="KW-0547">Nucleotide-binding</keyword>
<keyword evidence="4 5" id="KW-0067">ATP-binding</keyword>
<evidence type="ECO:0000256" key="4">
    <source>
        <dbReference type="ARBA" id="ARBA00022840"/>
    </source>
</evidence>
<protein>
    <submittedName>
        <fullName evidence="5">Microcin ABC transporter ATP-binding protein</fullName>
    </submittedName>
</protein>
<evidence type="ECO:0000313" key="6">
    <source>
        <dbReference type="Proteomes" id="UP000257706"/>
    </source>
</evidence>
<evidence type="ECO:0000256" key="3">
    <source>
        <dbReference type="ARBA" id="ARBA00022741"/>
    </source>
</evidence>
<organism evidence="5 6">
    <name type="scientific">Tistrella mobilis</name>
    <dbReference type="NCBI Taxonomy" id="171437"/>
    <lineage>
        <taxon>Bacteria</taxon>
        <taxon>Pseudomonadati</taxon>
        <taxon>Pseudomonadota</taxon>
        <taxon>Alphaproteobacteria</taxon>
        <taxon>Geminicoccales</taxon>
        <taxon>Geminicoccaceae</taxon>
        <taxon>Tistrella</taxon>
    </lineage>
</organism>
<accession>A0A3B9IIE6</accession>
<gene>
    <name evidence="5" type="ORF">DCK97_09455</name>
</gene>